<dbReference type="InterPro" id="IPR011576">
    <property type="entry name" value="Pyridox_Oxase_N"/>
</dbReference>
<evidence type="ECO:0000259" key="1">
    <source>
        <dbReference type="Pfam" id="PF01243"/>
    </source>
</evidence>
<evidence type="ECO:0000313" key="2">
    <source>
        <dbReference type="EMBL" id="KGR91326.1"/>
    </source>
</evidence>
<dbReference type="EMBL" id="JPVQ01000008">
    <property type="protein sequence ID" value="KGR91326.1"/>
    <property type="molecule type" value="Genomic_DNA"/>
</dbReference>
<dbReference type="Gene3D" id="2.30.110.10">
    <property type="entry name" value="Electron Transport, Fmn-binding Protein, Chain A"/>
    <property type="match status" value="1"/>
</dbReference>
<name>A0A0A3J349_9BACL</name>
<protein>
    <submittedName>
        <fullName evidence="2">General stress protein</fullName>
    </submittedName>
</protein>
<dbReference type="PANTHER" id="PTHR34818:SF1">
    <property type="entry name" value="PROTEIN BLI-3"/>
    <property type="match status" value="1"/>
</dbReference>
<dbReference type="InterPro" id="IPR052917">
    <property type="entry name" value="Stress-Dev_Protein"/>
</dbReference>
<dbReference type="Pfam" id="PF01243">
    <property type="entry name" value="PNPOx_N"/>
    <property type="match status" value="1"/>
</dbReference>
<feature type="domain" description="Pyridoxamine 5'-phosphate oxidase N-terminal" evidence="1">
    <location>
        <begin position="5"/>
        <end position="125"/>
    </location>
</feature>
<proteinExistence type="predicted"/>
<gene>
    <name evidence="2" type="ORF">CD30_06800</name>
</gene>
<dbReference type="Proteomes" id="UP000030595">
    <property type="component" value="Unassembled WGS sequence"/>
</dbReference>
<organism evidence="2 3">
    <name type="scientific">Ureibacillus massiliensis 4400831 = CIP 108448 = CCUG 49529</name>
    <dbReference type="NCBI Taxonomy" id="1211035"/>
    <lineage>
        <taxon>Bacteria</taxon>
        <taxon>Bacillati</taxon>
        <taxon>Bacillota</taxon>
        <taxon>Bacilli</taxon>
        <taxon>Bacillales</taxon>
        <taxon>Caryophanaceae</taxon>
        <taxon>Ureibacillus</taxon>
    </lineage>
</organism>
<dbReference type="eggNOG" id="COG3871">
    <property type="taxonomic scope" value="Bacteria"/>
</dbReference>
<dbReference type="OrthoDB" id="5431160at2"/>
<evidence type="ECO:0000313" key="3">
    <source>
        <dbReference type="Proteomes" id="UP000030595"/>
    </source>
</evidence>
<dbReference type="AlphaFoldDB" id="A0A0A3J349"/>
<dbReference type="RefSeq" id="WP_036174206.1">
    <property type="nucleotide sequence ID" value="NZ_AVCZ01000008.1"/>
</dbReference>
<dbReference type="PANTHER" id="PTHR34818">
    <property type="entry name" value="PROTEIN BLI-3"/>
    <property type="match status" value="1"/>
</dbReference>
<comment type="caution">
    <text evidence="2">The sequence shown here is derived from an EMBL/GenBank/DDBJ whole genome shotgun (WGS) entry which is preliminary data.</text>
</comment>
<sequence>MSEDIKEKVKKIIAGHQMGVLSSVENNKPHSRYMTFYNENLTLYSPTKRDTEKIEEIESNPAVAVLLGYEENGLSDAYVEITGTATLNDSQELKKQYWDESYEKWFDGPEDPNYVFLEIQPEIIRILNMSGEPPQEITLEN</sequence>
<dbReference type="SUPFAM" id="SSF50475">
    <property type="entry name" value="FMN-binding split barrel"/>
    <property type="match status" value="1"/>
</dbReference>
<dbReference type="InterPro" id="IPR012349">
    <property type="entry name" value="Split_barrel_FMN-bd"/>
</dbReference>
<reference evidence="2 3" key="1">
    <citation type="submission" date="2014-02" db="EMBL/GenBank/DDBJ databases">
        <title>Draft genome sequence of Lysinibacillus massiliensis CCUG 49529.</title>
        <authorList>
            <person name="Zhang F."/>
            <person name="Wang G."/>
            <person name="Zhang L."/>
        </authorList>
    </citation>
    <scope>NUCLEOTIDE SEQUENCE [LARGE SCALE GENOMIC DNA]</scope>
    <source>
        <strain evidence="2 3">CCUG 49529</strain>
    </source>
</reference>
<accession>A0A0A3J349</accession>
<keyword evidence="3" id="KW-1185">Reference proteome</keyword>